<dbReference type="RefSeq" id="WP_343129328.1">
    <property type="nucleotide sequence ID" value="NZ_JBCITK010000001.1"/>
</dbReference>
<evidence type="ECO:0000313" key="8">
    <source>
        <dbReference type="EMBL" id="MEN0642178.1"/>
    </source>
</evidence>
<dbReference type="InterPro" id="IPR040449">
    <property type="entry name" value="Peptidase_S66_N"/>
</dbReference>
<evidence type="ECO:0000256" key="1">
    <source>
        <dbReference type="ARBA" id="ARBA00010233"/>
    </source>
</evidence>
<name>A0ABU9VEC0_9BACI</name>
<organism evidence="8 9">
    <name type="scientific">Alkalicoccobacillus gibsonii</name>
    <dbReference type="NCBI Taxonomy" id="79881"/>
    <lineage>
        <taxon>Bacteria</taxon>
        <taxon>Bacillati</taxon>
        <taxon>Bacillota</taxon>
        <taxon>Bacilli</taxon>
        <taxon>Bacillales</taxon>
        <taxon>Bacillaceae</taxon>
        <taxon>Alkalicoccobacillus</taxon>
    </lineage>
</organism>
<dbReference type="InterPro" id="IPR027461">
    <property type="entry name" value="Carboxypeptidase_A_C_sf"/>
</dbReference>
<evidence type="ECO:0000259" key="7">
    <source>
        <dbReference type="Pfam" id="PF17676"/>
    </source>
</evidence>
<feature type="domain" description="LD-carboxypeptidase N-terminal" evidence="6">
    <location>
        <begin position="12"/>
        <end position="128"/>
    </location>
</feature>
<keyword evidence="4" id="KW-0378">Hydrolase</keyword>
<feature type="domain" description="LD-carboxypeptidase C-terminal" evidence="7">
    <location>
        <begin position="177"/>
        <end position="293"/>
    </location>
</feature>
<dbReference type="CDD" id="cd07025">
    <property type="entry name" value="Peptidase_S66"/>
    <property type="match status" value="1"/>
</dbReference>
<dbReference type="InterPro" id="IPR029062">
    <property type="entry name" value="Class_I_gatase-like"/>
</dbReference>
<dbReference type="InterPro" id="IPR040921">
    <property type="entry name" value="Peptidase_S66C"/>
</dbReference>
<dbReference type="PANTHER" id="PTHR30237:SF2">
    <property type="entry name" value="MUREIN TETRAPEPTIDE CARBOXYPEPTIDASE"/>
    <property type="match status" value="1"/>
</dbReference>
<dbReference type="EMBL" id="JBCITK010000001">
    <property type="protein sequence ID" value="MEN0642178.1"/>
    <property type="molecule type" value="Genomic_DNA"/>
</dbReference>
<keyword evidence="9" id="KW-1185">Reference proteome</keyword>
<comment type="caution">
    <text evidence="8">The sequence shown here is derived from an EMBL/GenBank/DDBJ whole genome shotgun (WGS) entry which is preliminary data.</text>
</comment>
<reference evidence="8 9" key="1">
    <citation type="submission" date="2024-03" db="EMBL/GenBank/DDBJ databases">
        <title>Bacilli Hybrid Assemblies.</title>
        <authorList>
            <person name="Kovac J."/>
        </authorList>
    </citation>
    <scope>NUCLEOTIDE SEQUENCE [LARGE SCALE GENOMIC DNA]</scope>
    <source>
        <strain evidence="8 9">FSL R7-0666</strain>
    </source>
</reference>
<dbReference type="Pfam" id="PF02016">
    <property type="entry name" value="Peptidase_S66"/>
    <property type="match status" value="1"/>
</dbReference>
<dbReference type="Gene3D" id="3.40.50.10740">
    <property type="entry name" value="Class I glutamine amidotransferase-like"/>
    <property type="match status" value="1"/>
</dbReference>
<dbReference type="SUPFAM" id="SSF52317">
    <property type="entry name" value="Class I glutamine amidotransferase-like"/>
    <property type="match status" value="1"/>
</dbReference>
<accession>A0ABU9VEC0</accession>
<evidence type="ECO:0000313" key="9">
    <source>
        <dbReference type="Proteomes" id="UP001418796"/>
    </source>
</evidence>
<dbReference type="PANTHER" id="PTHR30237">
    <property type="entry name" value="MURAMOYLTETRAPEPTIDE CARBOXYPEPTIDASE"/>
    <property type="match status" value="1"/>
</dbReference>
<keyword evidence="2" id="KW-0121">Carboxypeptidase</keyword>
<keyword evidence="5" id="KW-0720">Serine protease</keyword>
<evidence type="ECO:0000256" key="5">
    <source>
        <dbReference type="ARBA" id="ARBA00022825"/>
    </source>
</evidence>
<dbReference type="PIRSF" id="PIRSF028757">
    <property type="entry name" value="LD-carboxypeptidase"/>
    <property type="match status" value="1"/>
</dbReference>
<dbReference type="Proteomes" id="UP001418796">
    <property type="component" value="Unassembled WGS sequence"/>
</dbReference>
<protein>
    <submittedName>
        <fullName evidence="8">LD-carboxypeptidase</fullName>
    </submittedName>
</protein>
<dbReference type="Pfam" id="PF17676">
    <property type="entry name" value="Peptidase_S66C"/>
    <property type="match status" value="1"/>
</dbReference>
<dbReference type="Gene3D" id="3.50.30.60">
    <property type="entry name" value="LD-carboxypeptidase A C-terminal domain-like"/>
    <property type="match status" value="1"/>
</dbReference>
<gene>
    <name evidence="8" type="ORF">MKY91_03230</name>
</gene>
<evidence type="ECO:0000259" key="6">
    <source>
        <dbReference type="Pfam" id="PF02016"/>
    </source>
</evidence>
<proteinExistence type="inferred from homology"/>
<keyword evidence="3" id="KW-0645">Protease</keyword>
<dbReference type="SUPFAM" id="SSF141986">
    <property type="entry name" value="LD-carboxypeptidase A C-terminal domain-like"/>
    <property type="match status" value="1"/>
</dbReference>
<evidence type="ECO:0000256" key="3">
    <source>
        <dbReference type="ARBA" id="ARBA00022670"/>
    </source>
</evidence>
<dbReference type="InterPro" id="IPR003507">
    <property type="entry name" value="S66_fam"/>
</dbReference>
<sequence length="309" mass="34115">MKPRPLKPGDTIGLIAPSSPPNLNQLEKGIKLYEGYGLNVKVGRSIRLVNGYLAGSDMDRADDLMEMFQDPEIKGVFCAYGGYGSARMVEYIDFNVIKANPKVFWGYSDVTFLHQVIYQRTGLVTFHGPMMSSDLGGEVHPFTETYLKQLFTPTTITYDSTISDLTVLNSNEKKKVSGPIVGGNLSLLVSSLGTPYEVDTKGKLLFLEDVGEEPYRLDRMFNQLRLANKLQDAKGIIVGDFHECEPFKRKESQDVDEVVTHHLSMAGTPAIIGMQAGHCTPTLSFPLGVMATIDLTERRISIEPGVEGE</sequence>
<evidence type="ECO:0000256" key="2">
    <source>
        <dbReference type="ARBA" id="ARBA00022645"/>
    </source>
</evidence>
<evidence type="ECO:0000256" key="4">
    <source>
        <dbReference type="ARBA" id="ARBA00022801"/>
    </source>
</evidence>
<dbReference type="InterPro" id="IPR027478">
    <property type="entry name" value="LdcA_N"/>
</dbReference>
<comment type="similarity">
    <text evidence="1">Belongs to the peptidase S66 family.</text>
</comment>